<comment type="caution">
    <text evidence="1">The sequence shown here is derived from an EMBL/GenBank/DDBJ whole genome shotgun (WGS) entry which is preliminary data.</text>
</comment>
<organism evidence="1 2">
    <name type="scientific">Allokutzneria oryzae</name>
    <dbReference type="NCBI Taxonomy" id="1378989"/>
    <lineage>
        <taxon>Bacteria</taxon>
        <taxon>Bacillati</taxon>
        <taxon>Actinomycetota</taxon>
        <taxon>Actinomycetes</taxon>
        <taxon>Pseudonocardiales</taxon>
        <taxon>Pseudonocardiaceae</taxon>
        <taxon>Allokutzneria</taxon>
    </lineage>
</organism>
<accession>A0ABV5ZSB0</accession>
<name>A0ABV5ZSB0_9PSEU</name>
<reference evidence="1 2" key="1">
    <citation type="submission" date="2024-09" db="EMBL/GenBank/DDBJ databases">
        <authorList>
            <person name="Sun Q."/>
            <person name="Mori K."/>
        </authorList>
    </citation>
    <scope>NUCLEOTIDE SEQUENCE [LARGE SCALE GENOMIC DNA]</scope>
    <source>
        <strain evidence="1 2">TBRC 7907</strain>
    </source>
</reference>
<dbReference type="EMBL" id="JBHLZU010000006">
    <property type="protein sequence ID" value="MFB9903772.1"/>
    <property type="molecule type" value="Genomic_DNA"/>
</dbReference>
<keyword evidence="2" id="KW-1185">Reference proteome</keyword>
<evidence type="ECO:0000313" key="2">
    <source>
        <dbReference type="Proteomes" id="UP001589693"/>
    </source>
</evidence>
<proteinExistence type="predicted"/>
<protein>
    <submittedName>
        <fullName evidence="1">Uncharacterized protein</fullName>
    </submittedName>
</protein>
<dbReference type="Proteomes" id="UP001589693">
    <property type="component" value="Unassembled WGS sequence"/>
</dbReference>
<dbReference type="RefSeq" id="WP_377850929.1">
    <property type="nucleotide sequence ID" value="NZ_JBHLZU010000006.1"/>
</dbReference>
<gene>
    <name evidence="1" type="ORF">ACFFQA_07465</name>
</gene>
<evidence type="ECO:0000313" key="1">
    <source>
        <dbReference type="EMBL" id="MFB9903772.1"/>
    </source>
</evidence>
<sequence>MKFRELGSSCSITTDAGFCGLWQPEAFAHITEFENWEDEVADDSALRSFVQSGLFVPINVGGDGAFQADVREVEVPGQLTERESEYRLVSSEPYLFVSRGALEIGGIEAVGSYSGVDKSEIPLSPGRYSVVIHLIDWNADPGSVNSSGEPTSAALPDFVVEIFAELQRDGYRSSLETFEQS</sequence>